<dbReference type="GO" id="GO:1990165">
    <property type="term" value="F:single-strand break-containing DNA binding"/>
    <property type="evidence" value="ECO:0007669"/>
    <property type="project" value="TreeGrafter"/>
</dbReference>
<evidence type="ECO:0000313" key="4">
    <source>
        <dbReference type="Proteomes" id="UP001431209"/>
    </source>
</evidence>
<sequence>MKNNKGQPTLLSFFKSPSKTNKRSSEESEVQEKKKVKIIKEPLHSLLFNPISVGSNGYDHQHARTVMKNAINNYLHKNVSKNIHIYLTIPSNLGTFNFLEVEDDRFRVIKDDILNLEENSSYIVHECNWRFSPNNAPLAEKDPSLFPSVKSKYNTAAVTNVYPIMVDQSSQLYKINKVRCVLFTCSPNMNPSKQDDLNNDYEKGDKLLQETYENIFNAFDKLIDNKDEDPDIEVVEQPKAPANESPDIFLPAYDPPPIAFCVNTGGSWDSALLNIVNDANSDSNKRRTFYSDSQSMVVYDPYPKSKVHLLMISKVDIVGPKYITSEHIPHLQHNHDIAHKIVAHLKTQFPESEFKIGYHSVPSMRRLHLHIISQDFDSPCLKNKKHYNSYNTLFFIDAENAMDELLKNGKLNIDNNKAEQLLKADLKCSKCACRQQNMPKLKFHISKCNE</sequence>
<evidence type="ECO:0000256" key="1">
    <source>
        <dbReference type="SAM" id="MobiDB-lite"/>
    </source>
</evidence>
<dbReference type="GO" id="GO:0005634">
    <property type="term" value="C:nucleus"/>
    <property type="evidence" value="ECO:0007669"/>
    <property type="project" value="TreeGrafter"/>
</dbReference>
<gene>
    <name evidence="3" type="ORF">AKO1_001125</name>
</gene>
<organism evidence="3 4">
    <name type="scientific">Acrasis kona</name>
    <dbReference type="NCBI Taxonomy" id="1008807"/>
    <lineage>
        <taxon>Eukaryota</taxon>
        <taxon>Discoba</taxon>
        <taxon>Heterolobosea</taxon>
        <taxon>Tetramitia</taxon>
        <taxon>Eutetramitia</taxon>
        <taxon>Acrasidae</taxon>
        <taxon>Acrasis</taxon>
    </lineage>
</organism>
<reference evidence="3 4" key="1">
    <citation type="submission" date="2024-03" db="EMBL/GenBank/DDBJ databases">
        <title>The Acrasis kona genome and developmental transcriptomes reveal deep origins of eukaryotic multicellular pathways.</title>
        <authorList>
            <person name="Sheikh S."/>
            <person name="Fu C.-J."/>
            <person name="Brown M.W."/>
            <person name="Baldauf S.L."/>
        </authorList>
    </citation>
    <scope>NUCLEOTIDE SEQUENCE [LARGE SCALE GENOMIC DNA]</scope>
    <source>
        <strain evidence="3 4">ATCC MYA-3509</strain>
    </source>
</reference>
<feature type="compositionally biased region" description="Polar residues" evidence="1">
    <location>
        <begin position="1"/>
        <end position="19"/>
    </location>
</feature>
<dbReference type="PANTHER" id="PTHR12486">
    <property type="entry name" value="APRATAXIN-RELATED"/>
    <property type="match status" value="1"/>
</dbReference>
<name>A0AAW2ZEZ2_9EUKA</name>
<keyword evidence="4" id="KW-1185">Reference proteome</keyword>
<evidence type="ECO:0000313" key="3">
    <source>
        <dbReference type="EMBL" id="KAL0487229.1"/>
    </source>
</evidence>
<comment type="caution">
    <text evidence="3">The sequence shown here is derived from an EMBL/GenBank/DDBJ whole genome shotgun (WGS) entry which is preliminary data.</text>
</comment>
<dbReference type="GO" id="GO:0003725">
    <property type="term" value="F:double-stranded RNA binding"/>
    <property type="evidence" value="ECO:0007669"/>
    <property type="project" value="TreeGrafter"/>
</dbReference>
<dbReference type="Pfam" id="PF11969">
    <property type="entry name" value="DcpS_C"/>
    <property type="match status" value="1"/>
</dbReference>
<dbReference type="PANTHER" id="PTHR12486:SF4">
    <property type="entry name" value="APRATAXIN"/>
    <property type="match status" value="1"/>
</dbReference>
<dbReference type="GO" id="GO:0030983">
    <property type="term" value="F:mismatched DNA binding"/>
    <property type="evidence" value="ECO:0007669"/>
    <property type="project" value="TreeGrafter"/>
</dbReference>
<dbReference type="GO" id="GO:0003697">
    <property type="term" value="F:single-stranded DNA binding"/>
    <property type="evidence" value="ECO:0007669"/>
    <property type="project" value="TreeGrafter"/>
</dbReference>
<protein>
    <submittedName>
        <fullName evidence="3">Transcription factor</fullName>
    </submittedName>
</protein>
<dbReference type="GO" id="GO:0000012">
    <property type="term" value="P:single strand break repair"/>
    <property type="evidence" value="ECO:0007669"/>
    <property type="project" value="TreeGrafter"/>
</dbReference>
<dbReference type="SUPFAM" id="SSF54197">
    <property type="entry name" value="HIT-like"/>
    <property type="match status" value="1"/>
</dbReference>
<proteinExistence type="predicted"/>
<dbReference type="Gene3D" id="3.30.428.10">
    <property type="entry name" value="HIT-like"/>
    <property type="match status" value="1"/>
</dbReference>
<accession>A0AAW2ZEZ2</accession>
<dbReference type="InterPro" id="IPR036265">
    <property type="entry name" value="HIT-like_sf"/>
</dbReference>
<dbReference type="AlphaFoldDB" id="A0AAW2ZEZ2"/>
<feature type="region of interest" description="Disordered" evidence="1">
    <location>
        <begin position="1"/>
        <end position="31"/>
    </location>
</feature>
<feature type="domain" description="Aprataxin C2HE/C2H2/C2HC zinc finger" evidence="2">
    <location>
        <begin position="391"/>
        <end position="448"/>
    </location>
</feature>
<dbReference type="EMBL" id="JAOPGA020001325">
    <property type="protein sequence ID" value="KAL0487229.1"/>
    <property type="molecule type" value="Genomic_DNA"/>
</dbReference>
<dbReference type="Proteomes" id="UP001431209">
    <property type="component" value="Unassembled WGS sequence"/>
</dbReference>
<dbReference type="FunFam" id="3.30.428.10:FF:000004">
    <property type="entry name" value="aprataxin isoform X2"/>
    <property type="match status" value="1"/>
</dbReference>
<dbReference type="Pfam" id="PF16278">
    <property type="entry name" value="zf-C2HE"/>
    <property type="match status" value="1"/>
</dbReference>
<dbReference type="GO" id="GO:0033699">
    <property type="term" value="F:DNA 5'-adenosine monophosphate hydrolase activity"/>
    <property type="evidence" value="ECO:0007669"/>
    <property type="project" value="TreeGrafter"/>
</dbReference>
<dbReference type="InterPro" id="IPR032566">
    <property type="entry name" value="Znf-C2HE"/>
</dbReference>
<evidence type="ECO:0000259" key="2">
    <source>
        <dbReference type="Pfam" id="PF16278"/>
    </source>
</evidence>